<dbReference type="SUPFAM" id="SSF47384">
    <property type="entry name" value="Homodimeric domain of signal transducing histidine kinase"/>
    <property type="match status" value="1"/>
</dbReference>
<accession>A0ABV8P3T7</accession>
<evidence type="ECO:0000256" key="9">
    <source>
        <dbReference type="ARBA" id="ARBA00023136"/>
    </source>
</evidence>
<dbReference type="EC" id="2.7.13.3" evidence="3"/>
<keyword evidence="13" id="KW-1185">Reference proteome</keyword>
<evidence type="ECO:0000313" key="12">
    <source>
        <dbReference type="EMBL" id="MFC4202982.1"/>
    </source>
</evidence>
<evidence type="ECO:0000256" key="6">
    <source>
        <dbReference type="ARBA" id="ARBA00022692"/>
    </source>
</evidence>
<dbReference type="RefSeq" id="WP_246600693.1">
    <property type="nucleotide sequence ID" value="NZ_JAHTBN010000006.1"/>
</dbReference>
<dbReference type="PANTHER" id="PTHR45436:SF1">
    <property type="entry name" value="SENSOR PROTEIN QSEC"/>
    <property type="match status" value="1"/>
</dbReference>
<dbReference type="InterPro" id="IPR005467">
    <property type="entry name" value="His_kinase_dom"/>
</dbReference>
<proteinExistence type="predicted"/>
<evidence type="ECO:0000256" key="7">
    <source>
        <dbReference type="ARBA" id="ARBA00022777"/>
    </source>
</evidence>
<dbReference type="Pfam" id="PF02518">
    <property type="entry name" value="HATPase_c"/>
    <property type="match status" value="1"/>
</dbReference>
<feature type="domain" description="Histidine kinase" evidence="11">
    <location>
        <begin position="268"/>
        <end position="505"/>
    </location>
</feature>
<evidence type="ECO:0000256" key="1">
    <source>
        <dbReference type="ARBA" id="ARBA00000085"/>
    </source>
</evidence>
<keyword evidence="5 12" id="KW-0808">Transferase</keyword>
<dbReference type="PRINTS" id="PR00344">
    <property type="entry name" value="BCTRLSENSOR"/>
</dbReference>
<dbReference type="PROSITE" id="PS50109">
    <property type="entry name" value="HIS_KIN"/>
    <property type="match status" value="1"/>
</dbReference>
<evidence type="ECO:0000256" key="4">
    <source>
        <dbReference type="ARBA" id="ARBA00022553"/>
    </source>
</evidence>
<keyword evidence="7 12" id="KW-0418">Kinase</keyword>
<evidence type="ECO:0000313" key="13">
    <source>
        <dbReference type="Proteomes" id="UP001595848"/>
    </source>
</evidence>
<evidence type="ECO:0000259" key="11">
    <source>
        <dbReference type="PROSITE" id="PS50109"/>
    </source>
</evidence>
<dbReference type="InterPro" id="IPR036890">
    <property type="entry name" value="HATPase_C_sf"/>
</dbReference>
<organism evidence="12 13">
    <name type="scientific">Candidimonas humi</name>
    <dbReference type="NCBI Taxonomy" id="683355"/>
    <lineage>
        <taxon>Bacteria</taxon>
        <taxon>Pseudomonadati</taxon>
        <taxon>Pseudomonadota</taxon>
        <taxon>Betaproteobacteria</taxon>
        <taxon>Burkholderiales</taxon>
        <taxon>Alcaligenaceae</taxon>
        <taxon>Candidimonas</taxon>
    </lineage>
</organism>
<keyword evidence="8 10" id="KW-1133">Transmembrane helix</keyword>
<dbReference type="InterPro" id="IPR003661">
    <property type="entry name" value="HisK_dim/P_dom"/>
</dbReference>
<dbReference type="InterPro" id="IPR036097">
    <property type="entry name" value="HisK_dim/P_sf"/>
</dbReference>
<keyword evidence="9 10" id="KW-0472">Membrane</keyword>
<evidence type="ECO:0000256" key="2">
    <source>
        <dbReference type="ARBA" id="ARBA00004370"/>
    </source>
</evidence>
<comment type="caution">
    <text evidence="12">The sequence shown here is derived from an EMBL/GenBank/DDBJ whole genome shotgun (WGS) entry which is preliminary data.</text>
</comment>
<evidence type="ECO:0000256" key="8">
    <source>
        <dbReference type="ARBA" id="ARBA00022989"/>
    </source>
</evidence>
<dbReference type="Pfam" id="PF08521">
    <property type="entry name" value="2CSK_N"/>
    <property type="match status" value="1"/>
</dbReference>
<reference evidence="13" key="1">
    <citation type="journal article" date="2019" name="Int. J. Syst. Evol. Microbiol.">
        <title>The Global Catalogue of Microorganisms (GCM) 10K type strain sequencing project: providing services to taxonomists for standard genome sequencing and annotation.</title>
        <authorList>
            <consortium name="The Broad Institute Genomics Platform"/>
            <consortium name="The Broad Institute Genome Sequencing Center for Infectious Disease"/>
            <person name="Wu L."/>
            <person name="Ma J."/>
        </authorList>
    </citation>
    <scope>NUCLEOTIDE SEQUENCE [LARGE SCALE GENOMIC DNA]</scope>
    <source>
        <strain evidence="13">LMG 24813</strain>
    </source>
</reference>
<dbReference type="Proteomes" id="UP001595848">
    <property type="component" value="Unassembled WGS sequence"/>
</dbReference>
<dbReference type="InterPro" id="IPR050428">
    <property type="entry name" value="TCS_sensor_his_kinase"/>
</dbReference>
<evidence type="ECO:0000256" key="10">
    <source>
        <dbReference type="SAM" id="Phobius"/>
    </source>
</evidence>
<protein>
    <recommendedName>
        <fullName evidence="3">histidine kinase</fullName>
        <ecNumber evidence="3">2.7.13.3</ecNumber>
    </recommendedName>
</protein>
<dbReference type="EMBL" id="JBHSBV010000007">
    <property type="protein sequence ID" value="MFC4202982.1"/>
    <property type="molecule type" value="Genomic_DNA"/>
</dbReference>
<name>A0ABV8P3T7_9BURK</name>
<dbReference type="PANTHER" id="PTHR45436">
    <property type="entry name" value="SENSOR HISTIDINE KINASE YKOH"/>
    <property type="match status" value="1"/>
</dbReference>
<feature type="transmembrane region" description="Helical" evidence="10">
    <location>
        <begin position="12"/>
        <end position="30"/>
    </location>
</feature>
<gene>
    <name evidence="12" type="ORF">ACFOY1_18685</name>
</gene>
<dbReference type="InterPro" id="IPR013727">
    <property type="entry name" value="2CSK_N"/>
</dbReference>
<dbReference type="CDD" id="cd00082">
    <property type="entry name" value="HisKA"/>
    <property type="match status" value="1"/>
</dbReference>
<dbReference type="Gene3D" id="3.30.565.10">
    <property type="entry name" value="Histidine kinase-like ATPase, C-terminal domain"/>
    <property type="match status" value="1"/>
</dbReference>
<evidence type="ECO:0000256" key="3">
    <source>
        <dbReference type="ARBA" id="ARBA00012438"/>
    </source>
</evidence>
<sequence length="505" mass="55114">MAWAHRKMPGGIRYWLLLLLIPGVVALLLVDSWGDYRSLTEITEQVYDSALLEPAKVLETSVEFNADGSLRIDPPFYAQVMLESRAGSRKYFRVEEVGAGAPSLAGADARRVAGRGLLGMQGLPRPELLAEHEGVPVFYDSSYRGDPVRMVALWRDLHYRGMHRQVLVLVGESTGVRERTEREAGLAALYRDGRMLLLVVLLVWLSVEWALRPLRRLRREVRARKVDNLMPLDTAHVPHEVVPLVNAVNHHIDLYRSILDRQAQFLADASHQLRTPLAIMLTQAQYAQREQDISRLRESLSAIVSQLGRMTRLTEQLLSLANANQQHGVVREQVDLDALARDVVLQYLPLAREQNQDLGWAAPCASADAPGEDAAGQGSAAHGARALASEAGLHEALANLVHNAINHAGRGATITVAAGTQGGWSWVSVSDNGPGLDPMLRASVFLRFERGGPQRQSMRGSGSGLGLAIALAYAERNGGTIVLEDGDPNDSGGVGLRAVLKVPAF</sequence>
<dbReference type="GO" id="GO:0004673">
    <property type="term" value="F:protein histidine kinase activity"/>
    <property type="evidence" value="ECO:0007669"/>
    <property type="project" value="UniProtKB-EC"/>
</dbReference>
<dbReference type="SUPFAM" id="SSF55874">
    <property type="entry name" value="ATPase domain of HSP90 chaperone/DNA topoisomerase II/histidine kinase"/>
    <property type="match status" value="1"/>
</dbReference>
<keyword evidence="4" id="KW-0597">Phosphoprotein</keyword>
<keyword evidence="6 10" id="KW-0812">Transmembrane</keyword>
<dbReference type="Gene3D" id="1.10.287.130">
    <property type="match status" value="1"/>
</dbReference>
<comment type="catalytic activity">
    <reaction evidence="1">
        <text>ATP + protein L-histidine = ADP + protein N-phospho-L-histidine.</text>
        <dbReference type="EC" id="2.7.13.3"/>
    </reaction>
</comment>
<dbReference type="InterPro" id="IPR004358">
    <property type="entry name" value="Sig_transdc_His_kin-like_C"/>
</dbReference>
<evidence type="ECO:0000256" key="5">
    <source>
        <dbReference type="ARBA" id="ARBA00022679"/>
    </source>
</evidence>
<comment type="subcellular location">
    <subcellularLocation>
        <location evidence="2">Membrane</location>
    </subcellularLocation>
</comment>
<dbReference type="CDD" id="cd00075">
    <property type="entry name" value="HATPase"/>
    <property type="match status" value="1"/>
</dbReference>
<dbReference type="InterPro" id="IPR003594">
    <property type="entry name" value="HATPase_dom"/>
</dbReference>
<dbReference type="SMART" id="SM00388">
    <property type="entry name" value="HisKA"/>
    <property type="match status" value="1"/>
</dbReference>
<dbReference type="Pfam" id="PF00512">
    <property type="entry name" value="HisKA"/>
    <property type="match status" value="1"/>
</dbReference>
<dbReference type="SMART" id="SM00387">
    <property type="entry name" value="HATPase_c"/>
    <property type="match status" value="1"/>
</dbReference>